<dbReference type="PRINTS" id="PR00207">
    <property type="entry name" value="FLAGELLIN"/>
</dbReference>
<dbReference type="InterPro" id="IPR001029">
    <property type="entry name" value="Flagellin_N"/>
</dbReference>
<dbReference type="SUPFAM" id="SSF64518">
    <property type="entry name" value="Phase 1 flagellin"/>
    <property type="match status" value="1"/>
</dbReference>
<dbReference type="Pfam" id="PF00669">
    <property type="entry name" value="Flagellin_N"/>
    <property type="match status" value="1"/>
</dbReference>
<dbReference type="Pfam" id="PF00700">
    <property type="entry name" value="Flagellin_C"/>
    <property type="match status" value="1"/>
</dbReference>
<sequence length="279" mass="28740">MPVISTNTAANTALRYLNNNSAAQSESLAKLSSGSRIVSAKDDASGLAIATSMNADVTVLNQAATNVTSGTSVLNTADGALSNIADILQRMKSLTAQAQSGSSSSDDISYIDAEYQQLLEEVDDITTSTTFNGITLLDGESDYYSADGSSGGVDFLVGTSSSDVITVQLGDADTAALLLDGTSITSSSASSLMDTIDDAITDISKMRADVGATLSRFEFRGDVISTSLENLESAASAITDVDIATEQTNYTNASTLTSAAISALSKANEMSQSLLKLLQ</sequence>
<dbReference type="EMBL" id="JADWOX010000001">
    <property type="protein sequence ID" value="MBI1682175.1"/>
    <property type="molecule type" value="Genomic_DNA"/>
</dbReference>
<comment type="subunit">
    <text evidence="2">In C.crescentus, the flagellar filament is composed of multiple flagellins of 29 kDa; 27 kDa and 25 kDa.</text>
</comment>
<accession>A0ABS0SRE9</accession>
<dbReference type="InterPro" id="IPR042187">
    <property type="entry name" value="Flagellin_C_sub2"/>
</dbReference>
<comment type="function">
    <text evidence="4">Flagellin is the subunit protein which polymerizes to form the filaments of bacterial flagella.</text>
</comment>
<reference evidence="7 8" key="1">
    <citation type="submission" date="2020-11" db="EMBL/GenBank/DDBJ databases">
        <title>genome sequence of strain KACC 18849.</title>
        <authorList>
            <person name="Gao J."/>
            <person name="Zhang X."/>
        </authorList>
    </citation>
    <scope>NUCLEOTIDE SEQUENCE [LARGE SCALE GENOMIC DNA]</scope>
    <source>
        <strain evidence="7 8">KACC 18849</strain>
    </source>
</reference>
<feature type="domain" description="Flagellin C-terminal" evidence="6">
    <location>
        <begin position="193"/>
        <end position="278"/>
    </location>
</feature>
<dbReference type="Gene3D" id="1.20.1330.10">
    <property type="entry name" value="f41 fragment of flagellin, N-terminal domain"/>
    <property type="match status" value="1"/>
</dbReference>
<keyword evidence="7" id="KW-0966">Cell projection</keyword>
<keyword evidence="8" id="KW-1185">Reference proteome</keyword>
<protein>
    <recommendedName>
        <fullName evidence="4">Flagellin</fullName>
    </recommendedName>
</protein>
<name>A0ABS0SRE9_9CAUL</name>
<dbReference type="RefSeq" id="WP_198574146.1">
    <property type="nucleotide sequence ID" value="NZ_JADWOX010000001.1"/>
</dbReference>
<feature type="domain" description="Flagellin N-terminal" evidence="5">
    <location>
        <begin position="4"/>
        <end position="140"/>
    </location>
</feature>
<evidence type="ECO:0000313" key="7">
    <source>
        <dbReference type="EMBL" id="MBI1682175.1"/>
    </source>
</evidence>
<proteinExistence type="inferred from homology"/>
<evidence type="ECO:0000256" key="2">
    <source>
        <dbReference type="ARBA" id="ARBA00011829"/>
    </source>
</evidence>
<keyword evidence="7" id="KW-0282">Flagellum</keyword>
<keyword evidence="3 4" id="KW-0975">Bacterial flagellum</keyword>
<organism evidence="7 8">
    <name type="scientific">Caulobacter hibisci</name>
    <dbReference type="NCBI Taxonomy" id="2035993"/>
    <lineage>
        <taxon>Bacteria</taxon>
        <taxon>Pseudomonadati</taxon>
        <taxon>Pseudomonadota</taxon>
        <taxon>Alphaproteobacteria</taxon>
        <taxon>Caulobacterales</taxon>
        <taxon>Caulobacteraceae</taxon>
        <taxon>Caulobacter</taxon>
    </lineage>
</organism>
<dbReference type="Proteomes" id="UP000639859">
    <property type="component" value="Unassembled WGS sequence"/>
</dbReference>
<dbReference type="InterPro" id="IPR046358">
    <property type="entry name" value="Flagellin_C"/>
</dbReference>
<evidence type="ECO:0000313" key="8">
    <source>
        <dbReference type="Proteomes" id="UP000639859"/>
    </source>
</evidence>
<dbReference type="PANTHER" id="PTHR42792">
    <property type="entry name" value="FLAGELLIN"/>
    <property type="match status" value="1"/>
</dbReference>
<evidence type="ECO:0000256" key="1">
    <source>
        <dbReference type="ARBA" id="ARBA00005709"/>
    </source>
</evidence>
<evidence type="ECO:0000256" key="3">
    <source>
        <dbReference type="ARBA" id="ARBA00023143"/>
    </source>
</evidence>
<keyword evidence="7" id="KW-0969">Cilium</keyword>
<evidence type="ECO:0000259" key="5">
    <source>
        <dbReference type="Pfam" id="PF00669"/>
    </source>
</evidence>
<evidence type="ECO:0000259" key="6">
    <source>
        <dbReference type="Pfam" id="PF00700"/>
    </source>
</evidence>
<evidence type="ECO:0000256" key="4">
    <source>
        <dbReference type="RuleBase" id="RU362073"/>
    </source>
</evidence>
<dbReference type="PANTHER" id="PTHR42792:SF2">
    <property type="entry name" value="FLAGELLIN"/>
    <property type="match status" value="1"/>
</dbReference>
<keyword evidence="4" id="KW-0964">Secreted</keyword>
<dbReference type="Gene3D" id="6.10.10.10">
    <property type="entry name" value="Flagellar export chaperone, C-terminal domain"/>
    <property type="match status" value="1"/>
</dbReference>
<comment type="similarity">
    <text evidence="1 4">Belongs to the bacterial flagellin family.</text>
</comment>
<comment type="caution">
    <text evidence="7">The sequence shown here is derived from an EMBL/GenBank/DDBJ whole genome shotgun (WGS) entry which is preliminary data.</text>
</comment>
<dbReference type="InterPro" id="IPR001492">
    <property type="entry name" value="Flagellin"/>
</dbReference>
<gene>
    <name evidence="7" type="ORF">I4Q42_00660</name>
</gene>
<comment type="subcellular location">
    <subcellularLocation>
        <location evidence="4">Secreted</location>
    </subcellularLocation>
    <subcellularLocation>
        <location evidence="4">Bacterial flagellum</location>
    </subcellularLocation>
</comment>